<proteinExistence type="predicted"/>
<dbReference type="AlphaFoldDB" id="A0A2S2QFL1"/>
<organism evidence="2">
    <name type="scientific">Sipha flava</name>
    <name type="common">yellow sugarcane aphid</name>
    <dbReference type="NCBI Taxonomy" id="143950"/>
    <lineage>
        <taxon>Eukaryota</taxon>
        <taxon>Metazoa</taxon>
        <taxon>Ecdysozoa</taxon>
        <taxon>Arthropoda</taxon>
        <taxon>Hexapoda</taxon>
        <taxon>Insecta</taxon>
        <taxon>Pterygota</taxon>
        <taxon>Neoptera</taxon>
        <taxon>Paraneoptera</taxon>
        <taxon>Hemiptera</taxon>
        <taxon>Sternorrhyncha</taxon>
        <taxon>Aphidomorpha</taxon>
        <taxon>Aphidoidea</taxon>
        <taxon>Aphididae</taxon>
        <taxon>Sipha</taxon>
    </lineage>
</organism>
<feature type="region of interest" description="Disordered" evidence="1">
    <location>
        <begin position="103"/>
        <end position="126"/>
    </location>
</feature>
<reference evidence="2" key="1">
    <citation type="submission" date="2018-04" db="EMBL/GenBank/DDBJ databases">
        <title>Transcriptome assembly of Sipha flava.</title>
        <authorList>
            <person name="Scully E.D."/>
            <person name="Geib S.M."/>
            <person name="Palmer N.A."/>
            <person name="Koch K."/>
            <person name="Bradshaw J."/>
            <person name="Heng-Moss T."/>
            <person name="Sarath G."/>
        </authorList>
    </citation>
    <scope>NUCLEOTIDE SEQUENCE</scope>
</reference>
<evidence type="ECO:0000256" key="1">
    <source>
        <dbReference type="SAM" id="MobiDB-lite"/>
    </source>
</evidence>
<sequence length="171" mass="18854">MTIVRRVRAIRVVLSPLYHCSRRVFCGAASVNTRERTRARMCVSRRRRVRARSPPLLPRVMERPTVAPMTLGCFSAPRNIPESALTALRGILRTSLSAAAAPVPPARRYVPHRRHASPPQRPDRHVTFDSPAACTRTAGTIPRHAFTIISPSNDVLTLGSATVGRQYSGPC</sequence>
<accession>A0A2S2QFL1</accession>
<protein>
    <submittedName>
        <fullName evidence="2">Uncharacterized protein</fullName>
    </submittedName>
</protein>
<name>A0A2S2QFL1_9HEMI</name>
<dbReference type="EMBL" id="GGMS01007336">
    <property type="protein sequence ID" value="MBY76539.1"/>
    <property type="molecule type" value="Transcribed_RNA"/>
</dbReference>
<evidence type="ECO:0000313" key="2">
    <source>
        <dbReference type="EMBL" id="MBY76539.1"/>
    </source>
</evidence>
<dbReference type="OrthoDB" id="6433611at2759"/>
<gene>
    <name evidence="2" type="ORF">g.41344</name>
</gene>